<dbReference type="NCBIfam" id="TIGR02452">
    <property type="entry name" value="TIGR02452 family protein"/>
    <property type="match status" value="1"/>
</dbReference>
<accession>A0ABP8DGJ1</accession>
<sequence length="271" mass="28675">MVTGVSGRLREIARQTVAIAERGDYVNPDGATVSIAAAVAASLAGTRLYEPDEELPAGRPADGPPAIEVTRESTLQAARRAGPGAATLVFASAKNPGGGFLGGAVAQEESLARASALYTSQRTAPAFYDFHRHQRDLRYSDRVIYSPGVPVFRDDKGRLLGEAYTTAFLTAAAPNLGAILRNQSEDAGDVPAVLRRRAARVLRVAAAHGHRTLVLGAWGCGVFRNLPVEVAAAFAAALREVPCFDNVVFAIYDRLPHTPVHAVFAEAFGDD</sequence>
<evidence type="ECO:0000313" key="2">
    <source>
        <dbReference type="EMBL" id="GAA4255273.1"/>
    </source>
</evidence>
<dbReference type="SUPFAM" id="SSF52949">
    <property type="entry name" value="Macro domain-like"/>
    <property type="match status" value="1"/>
</dbReference>
<evidence type="ECO:0000313" key="3">
    <source>
        <dbReference type="Proteomes" id="UP001500620"/>
    </source>
</evidence>
<evidence type="ECO:0000259" key="1">
    <source>
        <dbReference type="Pfam" id="PF10021"/>
    </source>
</evidence>
<name>A0ABP8DGJ1_9ACTN</name>
<dbReference type="InterPro" id="IPR043472">
    <property type="entry name" value="Macro_dom-like"/>
</dbReference>
<dbReference type="PANTHER" id="PTHR35596:SF1">
    <property type="entry name" value="MICROBIAL-TYPE PARG CATALYTIC DOMAIN-CONTAINING PROTEIN"/>
    <property type="match status" value="1"/>
</dbReference>
<proteinExistence type="predicted"/>
<dbReference type="Pfam" id="PF10021">
    <property type="entry name" value="PARG_cat_microb"/>
    <property type="match status" value="1"/>
</dbReference>
<comment type="caution">
    <text evidence="2">The sequence shown here is derived from an EMBL/GenBank/DDBJ whole genome shotgun (WGS) entry which is preliminary data.</text>
</comment>
<dbReference type="PANTHER" id="PTHR35596">
    <property type="entry name" value="DUF2263 DOMAIN-CONTAINING PROTEIN"/>
    <property type="match status" value="1"/>
</dbReference>
<reference evidence="3" key="1">
    <citation type="journal article" date="2019" name="Int. J. Syst. Evol. Microbiol.">
        <title>The Global Catalogue of Microorganisms (GCM) 10K type strain sequencing project: providing services to taxonomists for standard genome sequencing and annotation.</title>
        <authorList>
            <consortium name="The Broad Institute Genomics Platform"/>
            <consortium name="The Broad Institute Genome Sequencing Center for Infectious Disease"/>
            <person name="Wu L."/>
            <person name="Ma J."/>
        </authorList>
    </citation>
    <scope>NUCLEOTIDE SEQUENCE [LARGE SCALE GENOMIC DNA]</scope>
    <source>
        <strain evidence="3">JCM 17441</strain>
    </source>
</reference>
<protein>
    <submittedName>
        <fullName evidence="2">TIGR02452 family protein</fullName>
    </submittedName>
</protein>
<dbReference type="Proteomes" id="UP001500620">
    <property type="component" value="Unassembled WGS sequence"/>
</dbReference>
<gene>
    <name evidence="2" type="ORF">GCM10022255_063490</name>
</gene>
<feature type="domain" description="Microbial-type PARG catalytic" evidence="1">
    <location>
        <begin position="13"/>
        <end position="154"/>
    </location>
</feature>
<dbReference type="EMBL" id="BAABAT010000020">
    <property type="protein sequence ID" value="GAA4255273.1"/>
    <property type="molecule type" value="Genomic_DNA"/>
</dbReference>
<organism evidence="2 3">
    <name type="scientific">Dactylosporangium darangshiense</name>
    <dbReference type="NCBI Taxonomy" id="579108"/>
    <lineage>
        <taxon>Bacteria</taxon>
        <taxon>Bacillati</taxon>
        <taxon>Actinomycetota</taxon>
        <taxon>Actinomycetes</taxon>
        <taxon>Micromonosporales</taxon>
        <taxon>Micromonosporaceae</taxon>
        <taxon>Dactylosporangium</taxon>
    </lineage>
</organism>
<dbReference type="PIRSF" id="PIRSF014899">
    <property type="entry name" value="UCP014899"/>
    <property type="match status" value="1"/>
</dbReference>
<keyword evidence="3" id="KW-1185">Reference proteome</keyword>
<dbReference type="InterPro" id="IPR012664">
    <property type="entry name" value="CHP02452"/>
</dbReference>
<dbReference type="Gene3D" id="3.40.220.10">
    <property type="entry name" value="Leucine Aminopeptidase, subunit E, domain 1"/>
    <property type="match status" value="1"/>
</dbReference>
<dbReference type="InterPro" id="IPR019261">
    <property type="entry name" value="PARG_cat_microbial"/>
</dbReference>